<keyword evidence="4" id="KW-1185">Reference proteome</keyword>
<dbReference type="EnsemblFungi" id="PTTG_12759-t43_1">
    <property type="protein sequence ID" value="PTTG_12759-t43_1-p1"/>
    <property type="gene ID" value="PTTG_12759"/>
</dbReference>
<dbReference type="OrthoDB" id="2507299at2759"/>
<evidence type="ECO:0000256" key="1">
    <source>
        <dbReference type="SAM" id="MobiDB-lite"/>
    </source>
</evidence>
<name>A0A180GUT8_PUCT1</name>
<organism evidence="2">
    <name type="scientific">Puccinia triticina (isolate 1-1 / race 1 (BBBD))</name>
    <name type="common">Brown leaf rust fungus</name>
    <dbReference type="NCBI Taxonomy" id="630390"/>
    <lineage>
        <taxon>Eukaryota</taxon>
        <taxon>Fungi</taxon>
        <taxon>Dikarya</taxon>
        <taxon>Basidiomycota</taxon>
        <taxon>Pucciniomycotina</taxon>
        <taxon>Pucciniomycetes</taxon>
        <taxon>Pucciniales</taxon>
        <taxon>Pucciniaceae</taxon>
        <taxon>Puccinia</taxon>
    </lineage>
</organism>
<evidence type="ECO:0000313" key="2">
    <source>
        <dbReference type="EMBL" id="OAV96311.1"/>
    </source>
</evidence>
<dbReference type="Proteomes" id="UP000005240">
    <property type="component" value="Unassembled WGS sequence"/>
</dbReference>
<evidence type="ECO:0000313" key="3">
    <source>
        <dbReference type="EnsemblFungi" id="PTTG_12759-t43_1-p1"/>
    </source>
</evidence>
<reference evidence="2" key="1">
    <citation type="submission" date="2009-11" db="EMBL/GenBank/DDBJ databases">
        <authorList>
            <consortium name="The Broad Institute Genome Sequencing Platform"/>
            <person name="Ward D."/>
            <person name="Feldgarden M."/>
            <person name="Earl A."/>
            <person name="Young S.K."/>
            <person name="Zeng Q."/>
            <person name="Koehrsen M."/>
            <person name="Alvarado L."/>
            <person name="Berlin A."/>
            <person name="Bochicchio J."/>
            <person name="Borenstein D."/>
            <person name="Chapman S.B."/>
            <person name="Chen Z."/>
            <person name="Engels R."/>
            <person name="Freedman E."/>
            <person name="Gellesch M."/>
            <person name="Goldberg J."/>
            <person name="Griggs A."/>
            <person name="Gujja S."/>
            <person name="Heilman E."/>
            <person name="Heiman D."/>
            <person name="Hepburn T."/>
            <person name="Howarth C."/>
            <person name="Jen D."/>
            <person name="Larson L."/>
            <person name="Lewis B."/>
            <person name="Mehta T."/>
            <person name="Park D."/>
            <person name="Pearson M."/>
            <person name="Roberts A."/>
            <person name="Saif S."/>
            <person name="Shea T."/>
            <person name="Shenoy N."/>
            <person name="Sisk P."/>
            <person name="Stolte C."/>
            <person name="Sykes S."/>
            <person name="Thomson T."/>
            <person name="Walk T."/>
            <person name="White J."/>
            <person name="Yandava C."/>
            <person name="Izard J."/>
            <person name="Baranova O.V."/>
            <person name="Blanton J.M."/>
            <person name="Tanner A.C."/>
            <person name="Dewhirst F.E."/>
            <person name="Haas B."/>
            <person name="Nusbaum C."/>
            <person name="Birren B."/>
        </authorList>
    </citation>
    <scope>NUCLEOTIDE SEQUENCE [LARGE SCALE GENOMIC DNA]</scope>
    <source>
        <strain evidence="2">1-1 BBBD Race 1</strain>
    </source>
</reference>
<reference evidence="2" key="2">
    <citation type="submission" date="2016-05" db="EMBL/GenBank/DDBJ databases">
        <title>Comparative analysis highlights variable genome content of wheat rusts and divergence of the mating loci.</title>
        <authorList>
            <person name="Cuomo C.A."/>
            <person name="Bakkeren G."/>
            <person name="Szabo L."/>
            <person name="Khalil H."/>
            <person name="Joly D."/>
            <person name="Goldberg J."/>
            <person name="Young S."/>
            <person name="Zeng Q."/>
            <person name="Fellers J."/>
        </authorList>
    </citation>
    <scope>NUCLEOTIDE SEQUENCE [LARGE SCALE GENOMIC DNA]</scope>
    <source>
        <strain evidence="2">1-1 BBBD Race 1</strain>
    </source>
</reference>
<feature type="compositionally biased region" description="Polar residues" evidence="1">
    <location>
        <begin position="50"/>
        <end position="59"/>
    </location>
</feature>
<dbReference type="InterPro" id="IPR036910">
    <property type="entry name" value="HMG_box_dom_sf"/>
</dbReference>
<feature type="compositionally biased region" description="Basic residues" evidence="1">
    <location>
        <begin position="90"/>
        <end position="102"/>
    </location>
</feature>
<accession>A0A180GUT8</accession>
<proteinExistence type="predicted"/>
<dbReference type="EMBL" id="ADAS02000020">
    <property type="protein sequence ID" value="OAV96311.1"/>
    <property type="molecule type" value="Genomic_DNA"/>
</dbReference>
<dbReference type="VEuPathDB" id="FungiDB:PTTG_12759"/>
<reference evidence="3" key="4">
    <citation type="submission" date="2025-05" db="UniProtKB">
        <authorList>
            <consortium name="EnsemblFungi"/>
        </authorList>
    </citation>
    <scope>IDENTIFICATION</scope>
    <source>
        <strain evidence="3">isolate 1-1 / race 1 (BBBD)</strain>
    </source>
</reference>
<gene>
    <name evidence="2" type="ORF">PTTG_12759</name>
</gene>
<sequence length="488" mass="54022">MADPNIEPNLQGYQLDDNGQLIFNFAAGRRQFTQGPSGNERELNGFNDDFTAQTSVEINSGTTSRGGGGTGMGRGRGRGRGGSKATTSTRGKRRVNFTKKNRSQAEISGETQPSTSSSNPPPSEPAAAANEAPATIHSAALGPQAQARAELDVRLSNGNSATVREVAYATGKVKRLTNCIKDELKHLTLEYQKKIHELAITHEVRSEILFKWVDGFNKMKGPNRFNNYCRYAHEALQLFARKEFPPGERMQQVGEKWRGLTEAEQLKYNDVEFLNKLRQAIGLAEADNPEDIEEEDRDAAGEIDTEFLQAQAENNRMVAPAVKVQQASRSGAEALSVCKKWINGVTKKFNHLRADHQVEGFVLIVSSDAAGSVFLHGGTPLGEMYMDILKAKHDCWKKFHIWVTGMMVDAELYPAAQPIKKLPQRAVEPWEAGNAAQRKADMREKLRCLLLKATQGKRSRGWPAKARGVLRELNLILRIQPEGSTLRT</sequence>
<reference evidence="3 4" key="3">
    <citation type="journal article" date="2017" name="G3 (Bethesda)">
        <title>Comparative analysis highlights variable genome content of wheat rusts and divergence of the mating loci.</title>
        <authorList>
            <person name="Cuomo C.A."/>
            <person name="Bakkeren G."/>
            <person name="Khalil H.B."/>
            <person name="Panwar V."/>
            <person name="Joly D."/>
            <person name="Linning R."/>
            <person name="Sakthikumar S."/>
            <person name="Song X."/>
            <person name="Adiconis X."/>
            <person name="Fan L."/>
            <person name="Goldberg J.M."/>
            <person name="Levin J.Z."/>
            <person name="Young S."/>
            <person name="Zeng Q."/>
            <person name="Anikster Y."/>
            <person name="Bruce M."/>
            <person name="Wang M."/>
            <person name="Yin C."/>
            <person name="McCallum B."/>
            <person name="Szabo L.J."/>
            <person name="Hulbert S."/>
            <person name="Chen X."/>
            <person name="Fellers J.P."/>
        </authorList>
    </citation>
    <scope>NUCLEOTIDE SEQUENCE</scope>
    <source>
        <strain evidence="4">Isolate 1-1 / race 1 (BBBD)</strain>
        <strain evidence="3">isolate 1-1 / race 1 (BBBD)</strain>
    </source>
</reference>
<feature type="compositionally biased region" description="Gly residues" evidence="1">
    <location>
        <begin position="64"/>
        <end position="74"/>
    </location>
</feature>
<protein>
    <submittedName>
        <fullName evidence="2 3">Uncharacterized protein</fullName>
    </submittedName>
</protein>
<feature type="region of interest" description="Disordered" evidence="1">
    <location>
        <begin position="31"/>
        <end position="132"/>
    </location>
</feature>
<evidence type="ECO:0000313" key="4">
    <source>
        <dbReference type="Proteomes" id="UP000005240"/>
    </source>
</evidence>
<dbReference type="AlphaFoldDB" id="A0A180GUT8"/>
<dbReference type="SUPFAM" id="SSF47095">
    <property type="entry name" value="HMG-box"/>
    <property type="match status" value="1"/>
</dbReference>